<dbReference type="Pfam" id="PF11227">
    <property type="entry name" value="DUF3025"/>
    <property type="match status" value="1"/>
</dbReference>
<sequence length="273" mass="31354">MASEIWNPRFDTLHPCFEQLQNVRCWDGLEHWPACEQLAGFLPTGLRAQSGLPITFVPQDDTLPFPELYYEERIFQHGMVSTRPNWHDFFNALMWNVFPRSKVMINALHAADITQYGKPRTPQRDALTVLDESGVLIVASRRSLLQRVLDFAWDDLFWQERAAWGREVGCYMIGHATLEKMLTPYIGVTAHALLVEVDPTFFALPLAKQHVYLDGVVADTLVQGELVSTASLNPFPLLGVPEWWDNAHQVFYQNKVYFRDKNRERAVNIIAPV</sequence>
<name>A0ABY9MMM8_9GAMM</name>
<accession>A0ABY9MMM8</accession>
<dbReference type="EMBL" id="CP133218">
    <property type="protein sequence ID" value="WML89802.1"/>
    <property type="molecule type" value="Genomic_DNA"/>
</dbReference>
<dbReference type="InterPro" id="IPR021390">
    <property type="entry name" value="DUF3025"/>
</dbReference>
<protein>
    <submittedName>
        <fullName evidence="1">DUF3025 domain-containing protein</fullName>
    </submittedName>
</protein>
<gene>
    <name evidence="1" type="ORF">RCF98_12575</name>
</gene>
<reference evidence="1 2" key="1">
    <citation type="submission" date="2023-08" db="EMBL/GenBank/DDBJ databases">
        <title>New molecular markers tilS and rpoB for phylogenetic and monitoring studies of the genus Thiothrix biodiversity.</title>
        <authorList>
            <person name="Ravin N.V."/>
            <person name="Smolyakov D."/>
            <person name="Markov N.D."/>
            <person name="Beletsky A.V."/>
            <person name="Mardanov A.V."/>
            <person name="Rudenko T.S."/>
            <person name="Grabovich M.Y."/>
        </authorList>
    </citation>
    <scope>NUCLEOTIDE SEQUENCE [LARGE SCALE GENOMIC DNA]</scope>
    <source>
        <strain evidence="1 2">MK1</strain>
    </source>
</reference>
<organism evidence="1 2">
    <name type="scientific">Thiothrix lacustris</name>
    <dbReference type="NCBI Taxonomy" id="525917"/>
    <lineage>
        <taxon>Bacteria</taxon>
        <taxon>Pseudomonadati</taxon>
        <taxon>Pseudomonadota</taxon>
        <taxon>Gammaproteobacteria</taxon>
        <taxon>Thiotrichales</taxon>
        <taxon>Thiotrichaceae</taxon>
        <taxon>Thiothrix</taxon>
    </lineage>
</organism>
<proteinExistence type="predicted"/>
<keyword evidence="2" id="KW-1185">Reference proteome</keyword>
<dbReference type="Proteomes" id="UP001236657">
    <property type="component" value="Chromosome"/>
</dbReference>
<evidence type="ECO:0000313" key="2">
    <source>
        <dbReference type="Proteomes" id="UP001236657"/>
    </source>
</evidence>
<dbReference type="RefSeq" id="WP_308894066.1">
    <property type="nucleotide sequence ID" value="NZ_CP133218.1"/>
</dbReference>
<evidence type="ECO:0000313" key="1">
    <source>
        <dbReference type="EMBL" id="WML89802.1"/>
    </source>
</evidence>